<keyword evidence="6" id="KW-0055">Arginine biosynthesis</keyword>
<feature type="binding site" evidence="6">
    <location>
        <position position="142"/>
    </location>
    <ligand>
        <name>N(2)-acetyl-L-ornithine</name>
        <dbReference type="ChEBI" id="CHEBI:57805"/>
    </ligand>
</feature>
<sequence>MTSTQQWIDQGLTTVAGTYGRYPLVAVRGEGCRLIDNDGKQYLDFLAGVAVNNLGHCHPAVVAAIREQAGTLIHCSNFYHIPTQIELSRLLCESSFGNRVFFCNSGAEANEAALKLARKWSGDKFGPQRHEIISATASFHGRTLATVSATGQEKVQAGFAPLLPGFKHVAFGDIEALRQAVGPNTCAVMLEPIQGEGGIRIPPPGYLKAVRELCNDHQLLLILDEIQTGLGRTGTLFAYQQEDIEPDVMTLAKALGGGVPIGAMVARDPYSDVLGSGTHGSTFGGNPLATAAAIAAFNELNNPELLHQCRATGTFFMAQLEQLKGRHPLILGVRGRGLMIGVELGCEGAPIVNKALERGLLINCTAGNVLRFVPPLIVSHAEISQLIDILDSIFSEHNAGVTTA</sequence>
<dbReference type="NCBIfam" id="NF002874">
    <property type="entry name" value="PRK03244.1"/>
    <property type="match status" value="1"/>
</dbReference>
<keyword evidence="2 6" id="KW-0808">Transferase</keyword>
<dbReference type="PROSITE" id="PS00600">
    <property type="entry name" value="AA_TRANSFER_CLASS_3"/>
    <property type="match status" value="1"/>
</dbReference>
<gene>
    <name evidence="6" type="primary">argD</name>
    <name evidence="7" type="ORF">ICT70_12695</name>
</gene>
<feature type="binding site" evidence="6">
    <location>
        <position position="282"/>
    </location>
    <ligand>
        <name>pyridoxal 5'-phosphate</name>
        <dbReference type="ChEBI" id="CHEBI:597326"/>
    </ligand>
</feature>
<comment type="catalytic activity">
    <reaction evidence="5">
        <text>taurine + pyruvate = sulfoacetaldehyde + L-alanine</text>
        <dbReference type="Rhea" id="RHEA:10420"/>
        <dbReference type="ChEBI" id="CHEBI:15361"/>
        <dbReference type="ChEBI" id="CHEBI:57972"/>
        <dbReference type="ChEBI" id="CHEBI:58246"/>
        <dbReference type="ChEBI" id="CHEBI:507393"/>
        <dbReference type="EC" id="2.6.1.77"/>
    </reaction>
    <physiologicalReaction direction="left-to-right" evidence="5">
        <dbReference type="Rhea" id="RHEA:10421"/>
    </physiologicalReaction>
</comment>
<dbReference type="InterPro" id="IPR015422">
    <property type="entry name" value="PyrdxlP-dep_Trfase_small"/>
</dbReference>
<dbReference type="InterPro" id="IPR005814">
    <property type="entry name" value="Aminotrans_3"/>
</dbReference>
<comment type="subcellular location">
    <subcellularLocation>
        <location evidence="6">Cytoplasm</location>
    </subcellularLocation>
</comment>
<dbReference type="Gene3D" id="3.90.1150.10">
    <property type="entry name" value="Aspartate Aminotransferase, domain 1"/>
    <property type="match status" value="1"/>
</dbReference>
<dbReference type="GO" id="GO:0006526">
    <property type="term" value="P:L-arginine biosynthetic process"/>
    <property type="evidence" value="ECO:0007669"/>
    <property type="project" value="UniProtKB-UniRule"/>
</dbReference>
<dbReference type="InterPro" id="IPR004636">
    <property type="entry name" value="AcOrn/SuccOrn_fam"/>
</dbReference>
<dbReference type="AlphaFoldDB" id="A0A8J6URK4"/>
<feature type="binding site" evidence="6">
    <location>
        <position position="139"/>
    </location>
    <ligand>
        <name>pyridoxal 5'-phosphate</name>
        <dbReference type="ChEBI" id="CHEBI:597326"/>
    </ligand>
</feature>
<comment type="similarity">
    <text evidence="6">Belongs to the class-III pyridoxal-phosphate-dependent aminotransferase family. ArgD subfamily.</text>
</comment>
<dbReference type="NCBIfam" id="TIGR00707">
    <property type="entry name" value="argD"/>
    <property type="match status" value="1"/>
</dbReference>
<dbReference type="InterPro" id="IPR015421">
    <property type="entry name" value="PyrdxlP-dep_Trfase_major"/>
</dbReference>
<dbReference type="EC" id="2.6.1.11" evidence="6"/>
<comment type="catalytic activity">
    <reaction evidence="6">
        <text>N(2)-acetyl-L-ornithine + 2-oxoglutarate = N-acetyl-L-glutamate 5-semialdehyde + L-glutamate</text>
        <dbReference type="Rhea" id="RHEA:18049"/>
        <dbReference type="ChEBI" id="CHEBI:16810"/>
        <dbReference type="ChEBI" id="CHEBI:29123"/>
        <dbReference type="ChEBI" id="CHEBI:29985"/>
        <dbReference type="ChEBI" id="CHEBI:57805"/>
        <dbReference type="EC" id="2.6.1.11"/>
    </reaction>
</comment>
<dbReference type="EMBL" id="JACWUN010000016">
    <property type="protein sequence ID" value="MBD1401521.1"/>
    <property type="molecule type" value="Genomic_DNA"/>
</dbReference>
<dbReference type="UniPathway" id="UPA00068">
    <property type="reaction ID" value="UER00109"/>
</dbReference>
<feature type="binding site" evidence="6">
    <location>
        <position position="281"/>
    </location>
    <ligand>
        <name>N(2)-acetyl-L-ornithine</name>
        <dbReference type="ChEBI" id="CHEBI:57805"/>
    </ligand>
</feature>
<protein>
    <recommendedName>
        <fullName evidence="6">Acetylornithine aminotransferase</fullName>
        <shortName evidence="6">ACOAT</shortName>
        <ecNumber evidence="6">2.6.1.11</ecNumber>
    </recommendedName>
</protein>
<dbReference type="GO" id="GO:0042802">
    <property type="term" value="F:identical protein binding"/>
    <property type="evidence" value="ECO:0007669"/>
    <property type="project" value="TreeGrafter"/>
</dbReference>
<dbReference type="Gene3D" id="3.40.640.10">
    <property type="entry name" value="Type I PLP-dependent aspartate aminotransferase-like (Major domain)"/>
    <property type="match status" value="1"/>
</dbReference>
<feature type="binding site" evidence="6">
    <location>
        <begin position="224"/>
        <end position="227"/>
    </location>
    <ligand>
        <name>pyridoxal 5'-phosphate</name>
        <dbReference type="ChEBI" id="CHEBI:597326"/>
    </ligand>
</feature>
<dbReference type="PANTHER" id="PTHR11986">
    <property type="entry name" value="AMINOTRANSFERASE CLASS III"/>
    <property type="match status" value="1"/>
</dbReference>
<evidence type="ECO:0000313" key="7">
    <source>
        <dbReference type="EMBL" id="MBD1401521.1"/>
    </source>
</evidence>
<dbReference type="CDD" id="cd00610">
    <property type="entry name" value="OAT_like"/>
    <property type="match status" value="1"/>
</dbReference>
<comment type="cofactor">
    <cofactor evidence="6">
        <name>pyridoxal 5'-phosphate</name>
        <dbReference type="ChEBI" id="CHEBI:597326"/>
    </cofactor>
    <text evidence="6">Binds 1 pyridoxal phosphate per subunit.</text>
</comment>
<keyword evidence="4" id="KW-0670">Pyruvate</keyword>
<dbReference type="InterPro" id="IPR049704">
    <property type="entry name" value="Aminotrans_3_PPA_site"/>
</dbReference>
<organism evidence="7 8">
    <name type="scientific">Pelovirga terrestris</name>
    <dbReference type="NCBI Taxonomy" id="2771352"/>
    <lineage>
        <taxon>Bacteria</taxon>
        <taxon>Pseudomonadati</taxon>
        <taxon>Thermodesulfobacteriota</taxon>
        <taxon>Desulfuromonadia</taxon>
        <taxon>Geobacterales</taxon>
        <taxon>Geobacteraceae</taxon>
        <taxon>Pelovirga</taxon>
    </lineage>
</organism>
<evidence type="ECO:0000256" key="2">
    <source>
        <dbReference type="ARBA" id="ARBA00022679"/>
    </source>
</evidence>
<dbReference type="PANTHER" id="PTHR11986:SF113">
    <property type="entry name" value="SUCCINYLORNITHINE TRANSAMINASE"/>
    <property type="match status" value="1"/>
</dbReference>
<dbReference type="FunFam" id="3.40.640.10:FF:000004">
    <property type="entry name" value="Acetylornithine aminotransferase"/>
    <property type="match status" value="1"/>
</dbReference>
<feature type="binding site" evidence="6">
    <location>
        <begin position="106"/>
        <end position="107"/>
    </location>
    <ligand>
        <name>pyridoxal 5'-phosphate</name>
        <dbReference type="ChEBI" id="CHEBI:597326"/>
    </ligand>
</feature>
<dbReference type="GO" id="GO:0003992">
    <property type="term" value="F:N2-acetyl-L-ornithine:2-oxoglutarate 5-aminotransferase activity"/>
    <property type="evidence" value="ECO:0007669"/>
    <property type="project" value="UniProtKB-UniRule"/>
</dbReference>
<keyword evidence="6" id="KW-0963">Cytoplasm</keyword>
<feature type="modified residue" description="N6-(pyridoxal phosphate)lysine" evidence="6">
    <location>
        <position position="253"/>
    </location>
</feature>
<evidence type="ECO:0000256" key="3">
    <source>
        <dbReference type="ARBA" id="ARBA00022898"/>
    </source>
</evidence>
<comment type="caution">
    <text evidence="7">The sequence shown here is derived from an EMBL/GenBank/DDBJ whole genome shotgun (WGS) entry which is preliminary data.</text>
</comment>
<evidence type="ECO:0000256" key="6">
    <source>
        <dbReference type="HAMAP-Rule" id="MF_01107"/>
    </source>
</evidence>
<evidence type="ECO:0000313" key="8">
    <source>
        <dbReference type="Proteomes" id="UP000632828"/>
    </source>
</evidence>
<proteinExistence type="inferred from homology"/>
<name>A0A8J6URK4_9BACT</name>
<evidence type="ECO:0000256" key="1">
    <source>
        <dbReference type="ARBA" id="ARBA00022576"/>
    </source>
</evidence>
<dbReference type="SUPFAM" id="SSF53383">
    <property type="entry name" value="PLP-dependent transferases"/>
    <property type="match status" value="1"/>
</dbReference>
<keyword evidence="3 6" id="KW-0663">Pyridoxal phosphate</keyword>
<dbReference type="PIRSF" id="PIRSF000521">
    <property type="entry name" value="Transaminase_4ab_Lys_Orn"/>
    <property type="match status" value="1"/>
</dbReference>
<dbReference type="InterPro" id="IPR050103">
    <property type="entry name" value="Class-III_PLP-dep_AT"/>
</dbReference>
<evidence type="ECO:0000256" key="4">
    <source>
        <dbReference type="ARBA" id="ARBA00023317"/>
    </source>
</evidence>
<dbReference type="Pfam" id="PF00202">
    <property type="entry name" value="Aminotran_3"/>
    <property type="match status" value="1"/>
</dbReference>
<evidence type="ECO:0000256" key="5">
    <source>
        <dbReference type="ARBA" id="ARBA00052998"/>
    </source>
</evidence>
<keyword evidence="8" id="KW-1185">Reference proteome</keyword>
<comment type="subunit">
    <text evidence="6">Homodimer.</text>
</comment>
<dbReference type="NCBIfam" id="NF002325">
    <property type="entry name" value="PRK01278.1"/>
    <property type="match status" value="1"/>
</dbReference>
<dbReference type="HAMAP" id="MF_01107">
    <property type="entry name" value="ArgD_aminotrans_3"/>
    <property type="match status" value="1"/>
</dbReference>
<dbReference type="RefSeq" id="WP_191157215.1">
    <property type="nucleotide sequence ID" value="NZ_JACWUN010000016.1"/>
</dbReference>
<dbReference type="GO" id="GO:0005737">
    <property type="term" value="C:cytoplasm"/>
    <property type="evidence" value="ECO:0007669"/>
    <property type="project" value="UniProtKB-SubCell"/>
</dbReference>
<keyword evidence="6" id="KW-0028">Amino-acid biosynthesis</keyword>
<dbReference type="InterPro" id="IPR015424">
    <property type="entry name" value="PyrdxlP-dep_Trfase"/>
</dbReference>
<comment type="pathway">
    <text evidence="6">Amino-acid biosynthesis; L-arginine biosynthesis; N(2)-acetyl-L-ornithine from L-glutamate: step 4/4.</text>
</comment>
<dbReference type="Proteomes" id="UP000632828">
    <property type="component" value="Unassembled WGS sequence"/>
</dbReference>
<dbReference type="GO" id="GO:0031299">
    <property type="term" value="F:taurine-pyruvate aminotransferase activity"/>
    <property type="evidence" value="ECO:0007669"/>
    <property type="project" value="UniProtKB-EC"/>
</dbReference>
<dbReference type="GO" id="GO:0030170">
    <property type="term" value="F:pyridoxal phosphate binding"/>
    <property type="evidence" value="ECO:0007669"/>
    <property type="project" value="InterPro"/>
</dbReference>
<keyword evidence="1 6" id="KW-0032">Aminotransferase</keyword>
<comment type="miscellaneous">
    <text evidence="6">May also have succinyldiaminopimelate aminotransferase activity, thus carrying out the corresponding step in lysine biosynthesis.</text>
</comment>
<reference evidence="7" key="1">
    <citation type="submission" date="2020-09" db="EMBL/GenBank/DDBJ databases">
        <title>Pelobacter alkaliphilus sp. nov., a novel anaerobic arsenate-reducing bacterium from terrestrial mud volcano.</title>
        <authorList>
            <person name="Khomyakova M.A."/>
            <person name="Merkel A.Y."/>
            <person name="Slobodkin A.I."/>
        </authorList>
    </citation>
    <scope>NUCLEOTIDE SEQUENCE</scope>
    <source>
        <strain evidence="7">M08fum</strain>
    </source>
</reference>
<accession>A0A8J6URK4</accession>